<dbReference type="EC" id="1.8.3.2" evidence="7"/>
<name>A0A3G5ADU7_9VIRU</name>
<dbReference type="PANTHER" id="PTHR12645:SF0">
    <property type="entry name" value="FAD-LINKED SULFHYDRYL OXIDASE ALR"/>
    <property type="match status" value="1"/>
</dbReference>
<evidence type="ECO:0000256" key="7">
    <source>
        <dbReference type="RuleBase" id="RU371123"/>
    </source>
</evidence>
<evidence type="ECO:0000313" key="9">
    <source>
        <dbReference type="EMBL" id="AYV85396.1"/>
    </source>
</evidence>
<feature type="transmembrane region" description="Helical" evidence="7">
    <location>
        <begin position="117"/>
        <end position="137"/>
    </location>
</feature>
<organism evidence="9">
    <name type="scientific">Satyrvirus sp</name>
    <dbReference type="NCBI Taxonomy" id="2487771"/>
    <lineage>
        <taxon>Viruses</taxon>
        <taxon>Varidnaviria</taxon>
        <taxon>Bamfordvirae</taxon>
        <taxon>Nucleocytoviricota</taxon>
        <taxon>Megaviricetes</taxon>
        <taxon>Imitervirales</taxon>
        <taxon>Mimiviridae</taxon>
        <taxon>Megamimivirinae</taxon>
    </lineage>
</organism>
<evidence type="ECO:0000256" key="1">
    <source>
        <dbReference type="ARBA" id="ARBA00001974"/>
    </source>
</evidence>
<evidence type="ECO:0000256" key="5">
    <source>
        <dbReference type="ARBA" id="ARBA00023157"/>
    </source>
</evidence>
<keyword evidence="7" id="KW-0812">Transmembrane</keyword>
<dbReference type="PROSITE" id="PS51324">
    <property type="entry name" value="ERV_ALR"/>
    <property type="match status" value="1"/>
</dbReference>
<dbReference type="InterPro" id="IPR036774">
    <property type="entry name" value="ERV/ALR_sulphydryl_oxid_sf"/>
</dbReference>
<comment type="cofactor">
    <cofactor evidence="1 7">
        <name>FAD</name>
        <dbReference type="ChEBI" id="CHEBI:57692"/>
    </cofactor>
</comment>
<evidence type="ECO:0000256" key="6">
    <source>
        <dbReference type="ARBA" id="ARBA00048864"/>
    </source>
</evidence>
<evidence type="ECO:0000256" key="2">
    <source>
        <dbReference type="ARBA" id="ARBA00022630"/>
    </source>
</evidence>
<gene>
    <name evidence="9" type="ORF">Satyrvirus14_12</name>
</gene>
<dbReference type="InterPro" id="IPR039799">
    <property type="entry name" value="ALR/ERV"/>
</dbReference>
<evidence type="ECO:0000259" key="8">
    <source>
        <dbReference type="PROSITE" id="PS51324"/>
    </source>
</evidence>
<dbReference type="Gene3D" id="1.20.120.310">
    <property type="entry name" value="ERV/ALR sulfhydryl oxidase domain"/>
    <property type="match status" value="1"/>
</dbReference>
<dbReference type="EMBL" id="MK072450">
    <property type="protein sequence ID" value="AYV85396.1"/>
    <property type="molecule type" value="Genomic_DNA"/>
</dbReference>
<protein>
    <recommendedName>
        <fullName evidence="7">Sulfhydryl oxidase</fullName>
        <ecNumber evidence="7">1.8.3.2</ecNumber>
    </recommendedName>
</protein>
<keyword evidence="4 7" id="KW-0560">Oxidoreductase</keyword>
<sequence>MLPEVWGKSAWSFFHFVTLGYPENPTEDDKKKYFEYVQMLQYVLPCSKCRKNLTNHLKKYPLTKKALSNRTSFVKWGIDLHNIVNYHINKPMLTYAEAMEQISKLSEQNKKSSIKPIYYVLLVVAIIIICFIIYYVLKNRGNLTVI</sequence>
<feature type="domain" description="ERV/ALR sulfhydryl oxidase" evidence="8">
    <location>
        <begin position="1"/>
        <end position="102"/>
    </location>
</feature>
<keyword evidence="2 7" id="KW-0285">Flavoprotein</keyword>
<dbReference type="InterPro" id="IPR017905">
    <property type="entry name" value="ERV/ALR_sulphydryl_oxidase"/>
</dbReference>
<keyword evidence="7" id="KW-0472">Membrane</keyword>
<comment type="catalytic activity">
    <reaction evidence="6 7">
        <text>2 R'C(R)SH + O2 = R'C(R)S-S(R)CR' + H2O2</text>
        <dbReference type="Rhea" id="RHEA:17357"/>
        <dbReference type="ChEBI" id="CHEBI:15379"/>
        <dbReference type="ChEBI" id="CHEBI:16240"/>
        <dbReference type="ChEBI" id="CHEBI:16520"/>
        <dbReference type="ChEBI" id="CHEBI:17412"/>
        <dbReference type="EC" id="1.8.3.2"/>
    </reaction>
</comment>
<dbReference type="SUPFAM" id="SSF69000">
    <property type="entry name" value="FAD-dependent thiol oxidase"/>
    <property type="match status" value="1"/>
</dbReference>
<proteinExistence type="predicted"/>
<keyword evidence="7" id="KW-1133">Transmembrane helix</keyword>
<dbReference type="Pfam" id="PF04777">
    <property type="entry name" value="Evr1_Alr"/>
    <property type="match status" value="1"/>
</dbReference>
<dbReference type="PANTHER" id="PTHR12645">
    <property type="entry name" value="ALR/ERV"/>
    <property type="match status" value="1"/>
</dbReference>
<evidence type="ECO:0000256" key="4">
    <source>
        <dbReference type="ARBA" id="ARBA00023002"/>
    </source>
</evidence>
<evidence type="ECO:0000256" key="3">
    <source>
        <dbReference type="ARBA" id="ARBA00022827"/>
    </source>
</evidence>
<dbReference type="GO" id="GO:0016971">
    <property type="term" value="F:flavin-dependent sulfhydryl oxidase activity"/>
    <property type="evidence" value="ECO:0007669"/>
    <property type="project" value="InterPro"/>
</dbReference>
<reference evidence="9" key="1">
    <citation type="submission" date="2018-10" db="EMBL/GenBank/DDBJ databases">
        <title>Hidden diversity of soil giant viruses.</title>
        <authorList>
            <person name="Schulz F."/>
            <person name="Alteio L."/>
            <person name="Goudeau D."/>
            <person name="Ryan E.M."/>
            <person name="Malmstrom R.R."/>
            <person name="Blanchard J."/>
            <person name="Woyke T."/>
        </authorList>
    </citation>
    <scope>NUCLEOTIDE SEQUENCE</scope>
    <source>
        <strain evidence="9">SAV1</strain>
    </source>
</reference>
<dbReference type="GO" id="GO:0050660">
    <property type="term" value="F:flavin adenine dinucleotide binding"/>
    <property type="evidence" value="ECO:0007669"/>
    <property type="project" value="TreeGrafter"/>
</dbReference>
<accession>A0A3G5ADU7</accession>
<keyword evidence="3 7" id="KW-0274">FAD</keyword>
<keyword evidence="5" id="KW-1015">Disulfide bond</keyword>